<dbReference type="KEGG" id="salk:FBQ74_02205"/>
<proteinExistence type="predicted"/>
<dbReference type="InterPro" id="IPR011257">
    <property type="entry name" value="DNA_glycosylase"/>
</dbReference>
<dbReference type="PANTHER" id="PTHR30037:SF3">
    <property type="entry name" value="BLR0857 PROTEIN"/>
    <property type="match status" value="1"/>
</dbReference>
<dbReference type="Proteomes" id="UP000304912">
    <property type="component" value="Chromosome"/>
</dbReference>
<dbReference type="Gene3D" id="1.10.340.30">
    <property type="entry name" value="Hypothetical protein, domain 2"/>
    <property type="match status" value="1"/>
</dbReference>
<gene>
    <name evidence="1" type="ORF">FBQ74_02205</name>
</gene>
<reference evidence="1 2" key="1">
    <citation type="submission" date="2019-04" db="EMBL/GenBank/DDBJ databases">
        <title>Salinimonas iocasae sp. nov., a halophilic bacterium isolated from the outer tube casing of tubeworms in Okinawa Trough.</title>
        <authorList>
            <person name="Zhang H."/>
            <person name="Wang H."/>
            <person name="Li C."/>
        </authorList>
    </citation>
    <scope>NUCLEOTIDE SEQUENCE [LARGE SCALE GENOMIC DNA]</scope>
    <source>
        <strain evidence="1 2">KX18D6</strain>
    </source>
</reference>
<keyword evidence="2" id="KW-1185">Reference proteome</keyword>
<dbReference type="GO" id="GO:0006284">
    <property type="term" value="P:base-excision repair"/>
    <property type="evidence" value="ECO:0007669"/>
    <property type="project" value="InterPro"/>
</dbReference>
<protein>
    <submittedName>
        <fullName evidence="1">DNA-3-methyladenine glycosylase I</fullName>
    </submittedName>
</protein>
<dbReference type="SUPFAM" id="SSF48150">
    <property type="entry name" value="DNA-glycosylase"/>
    <property type="match status" value="1"/>
</dbReference>
<dbReference type="InterPro" id="IPR052891">
    <property type="entry name" value="DNA-3mA_glycosylase"/>
</dbReference>
<sequence length="230" mass="26334">MAAERFDAIYRRACERKGGEAGLNALLRQPLSTAEVAKIPDDRFLAAMTRQVFKSGFVWRVIEQKWPAFEEVFFNFDVEKILLMPDEMLERKASDERIVRNYKKVMTVRDNAMMVADISREYGSFGRFVAQTDKAGITGLWQTLKKRGARLGGNTGPYMLRALGVDTFIISADNEDYFRKHEVIDGTLQSQKSLKAMNEQFVQWHEQSGLSMSELSQILSYSWGSNNRHA</sequence>
<organism evidence="1 2">
    <name type="scientific">Salinimonas iocasae</name>
    <dbReference type="NCBI Taxonomy" id="2572577"/>
    <lineage>
        <taxon>Bacteria</taxon>
        <taxon>Pseudomonadati</taxon>
        <taxon>Pseudomonadota</taxon>
        <taxon>Gammaproteobacteria</taxon>
        <taxon>Alteromonadales</taxon>
        <taxon>Alteromonadaceae</taxon>
        <taxon>Alteromonas/Salinimonas group</taxon>
        <taxon>Salinimonas</taxon>
    </lineage>
</organism>
<dbReference type="AlphaFoldDB" id="A0A5B7Y9Q1"/>
<dbReference type="Pfam" id="PF03352">
    <property type="entry name" value="Adenine_glyco"/>
    <property type="match status" value="1"/>
</dbReference>
<evidence type="ECO:0000313" key="2">
    <source>
        <dbReference type="Proteomes" id="UP000304912"/>
    </source>
</evidence>
<dbReference type="GO" id="GO:0008725">
    <property type="term" value="F:DNA-3-methyladenine glycosylase activity"/>
    <property type="evidence" value="ECO:0007669"/>
    <property type="project" value="InterPro"/>
</dbReference>
<dbReference type="RefSeq" id="WP_139755121.1">
    <property type="nucleotide sequence ID" value="NZ_CP039852.1"/>
</dbReference>
<evidence type="ECO:0000313" key="1">
    <source>
        <dbReference type="EMBL" id="QCZ92361.1"/>
    </source>
</evidence>
<accession>A0A5B7Y9Q1</accession>
<dbReference type="PANTHER" id="PTHR30037">
    <property type="entry name" value="DNA-3-METHYLADENINE GLYCOSYLASE 1"/>
    <property type="match status" value="1"/>
</dbReference>
<dbReference type="InterPro" id="IPR005019">
    <property type="entry name" value="Adenine_glyco"/>
</dbReference>
<dbReference type="OrthoDB" id="9795156at2"/>
<name>A0A5B7Y9Q1_9ALTE</name>
<dbReference type="EMBL" id="CP039852">
    <property type="protein sequence ID" value="QCZ92361.1"/>
    <property type="molecule type" value="Genomic_DNA"/>
</dbReference>